<dbReference type="RefSeq" id="WP_233702854.1">
    <property type="nucleotide sequence ID" value="NZ_CAWOLO010000001.1"/>
</dbReference>
<evidence type="ECO:0000259" key="2">
    <source>
        <dbReference type="PROSITE" id="PS50914"/>
    </source>
</evidence>
<dbReference type="PROSITE" id="PS50914">
    <property type="entry name" value="BON"/>
    <property type="match status" value="1"/>
</dbReference>
<evidence type="ECO:0000313" key="4">
    <source>
        <dbReference type="EMBL" id="TCU90207.1"/>
    </source>
</evidence>
<dbReference type="EMBL" id="UGHR01000001">
    <property type="protein sequence ID" value="STQ89234.1"/>
    <property type="molecule type" value="Genomic_DNA"/>
</dbReference>
<reference evidence="4 6" key="2">
    <citation type="submission" date="2019-03" db="EMBL/GenBank/DDBJ databases">
        <title>Genomic Encyclopedia of Type Strains, Phase IV (KMG-IV): sequencing the most valuable type-strain genomes for metagenomic binning, comparative biology and taxonomic classification.</title>
        <authorList>
            <person name="Goeker M."/>
        </authorList>
    </citation>
    <scope>NUCLEOTIDE SEQUENCE [LARGE SCALE GENOMIC DNA]</scope>
    <source>
        <strain evidence="4 6">DSM 3764</strain>
    </source>
</reference>
<dbReference type="Proteomes" id="UP000295794">
    <property type="component" value="Unassembled WGS sequence"/>
</dbReference>
<organism evidence="3 5">
    <name type="scientific">Iodobacter fluviatilis</name>
    <dbReference type="NCBI Taxonomy" id="537"/>
    <lineage>
        <taxon>Bacteria</taxon>
        <taxon>Pseudomonadati</taxon>
        <taxon>Pseudomonadota</taxon>
        <taxon>Betaproteobacteria</taxon>
        <taxon>Neisseriales</taxon>
        <taxon>Chitinibacteraceae</taxon>
        <taxon>Iodobacter</taxon>
    </lineage>
</organism>
<dbReference type="EMBL" id="SMBT01000001">
    <property type="protein sequence ID" value="TCU90207.1"/>
    <property type="molecule type" value="Genomic_DNA"/>
</dbReference>
<feature type="chain" id="PRO_5016954416" evidence="1">
    <location>
        <begin position="23"/>
        <end position="100"/>
    </location>
</feature>
<protein>
    <submittedName>
        <fullName evidence="4">BON domain-containing protein</fullName>
    </submittedName>
    <submittedName>
        <fullName evidence="3">Periplasmic protein</fullName>
    </submittedName>
</protein>
<feature type="signal peptide" evidence="1">
    <location>
        <begin position="1"/>
        <end position="22"/>
    </location>
</feature>
<keyword evidence="1" id="KW-0732">Signal</keyword>
<evidence type="ECO:0000313" key="6">
    <source>
        <dbReference type="Proteomes" id="UP000295794"/>
    </source>
</evidence>
<gene>
    <name evidence="4" type="ORF">EV682_101228</name>
    <name evidence="3" type="ORF">NCTC11159_00247</name>
</gene>
<accession>A0A377Q234</accession>
<dbReference type="InterPro" id="IPR007055">
    <property type="entry name" value="BON_dom"/>
</dbReference>
<feature type="domain" description="BON" evidence="2">
    <location>
        <begin position="32"/>
        <end position="100"/>
    </location>
</feature>
<name>A0A377Q234_9NEIS</name>
<reference evidence="3 5" key="1">
    <citation type="submission" date="2018-06" db="EMBL/GenBank/DDBJ databases">
        <authorList>
            <consortium name="Pathogen Informatics"/>
            <person name="Doyle S."/>
        </authorList>
    </citation>
    <scope>NUCLEOTIDE SEQUENCE [LARGE SCALE GENOMIC DNA]</scope>
    <source>
        <strain evidence="3 5">NCTC11159</strain>
    </source>
</reference>
<sequence length="100" mass="10503">MKLARLILVSSAFVFAMGTVSAADTPAIPALTGDALAAAVKGNLDNDLVLQKFNLKVKGKEADVTIEGSVDEGEQMARAGNVAEQVKGVRYVFNNIVPKN</sequence>
<dbReference type="Gene3D" id="3.30.1340.30">
    <property type="match status" value="1"/>
</dbReference>
<evidence type="ECO:0000256" key="1">
    <source>
        <dbReference type="SAM" id="SignalP"/>
    </source>
</evidence>
<evidence type="ECO:0000313" key="3">
    <source>
        <dbReference type="EMBL" id="STQ89234.1"/>
    </source>
</evidence>
<evidence type="ECO:0000313" key="5">
    <source>
        <dbReference type="Proteomes" id="UP000255108"/>
    </source>
</evidence>
<keyword evidence="6" id="KW-1185">Reference proteome</keyword>
<dbReference type="Proteomes" id="UP000255108">
    <property type="component" value="Unassembled WGS sequence"/>
</dbReference>
<proteinExistence type="predicted"/>
<dbReference type="Pfam" id="PF04972">
    <property type="entry name" value="BON"/>
    <property type="match status" value="1"/>
</dbReference>
<dbReference type="AlphaFoldDB" id="A0A377Q234"/>